<sequence length="128" mass="13980">SGFQSLTYQAISANEIALELKGAFASSKIDRVTAEYESRKASGQKYIGLVAHADSDKLYLFQPPQPGYFHSRVLTVKADLPPVDTLKGINAETSHSQEVQQGEPEKGDSSRHPSSPIVTQRETSRHPA</sequence>
<evidence type="ECO:0000313" key="2">
    <source>
        <dbReference type="EMBL" id="PZO08707.1"/>
    </source>
</evidence>
<name>A0A2W4TNW9_9CYAN</name>
<dbReference type="EMBL" id="QBMC01000269">
    <property type="protein sequence ID" value="PZO08707.1"/>
    <property type="molecule type" value="Genomic_DNA"/>
</dbReference>
<feature type="compositionally biased region" description="Polar residues" evidence="1">
    <location>
        <begin position="112"/>
        <end position="121"/>
    </location>
</feature>
<dbReference type="Proteomes" id="UP000249354">
    <property type="component" value="Unassembled WGS sequence"/>
</dbReference>
<evidence type="ECO:0000313" key="3">
    <source>
        <dbReference type="Proteomes" id="UP000249354"/>
    </source>
</evidence>
<feature type="non-terminal residue" evidence="2">
    <location>
        <position position="1"/>
    </location>
</feature>
<feature type="compositionally biased region" description="Polar residues" evidence="1">
    <location>
        <begin position="91"/>
        <end position="100"/>
    </location>
</feature>
<comment type="caution">
    <text evidence="2">The sequence shown here is derived from an EMBL/GenBank/DDBJ whole genome shotgun (WGS) entry which is preliminary data.</text>
</comment>
<accession>A0A2W4TNW9</accession>
<organism evidence="2 3">
    <name type="scientific">Leptolyngbya foveolarum</name>
    <dbReference type="NCBI Taxonomy" id="47253"/>
    <lineage>
        <taxon>Bacteria</taxon>
        <taxon>Bacillati</taxon>
        <taxon>Cyanobacteriota</taxon>
        <taxon>Cyanophyceae</taxon>
        <taxon>Leptolyngbyales</taxon>
        <taxon>Leptolyngbyaceae</taxon>
        <taxon>Leptolyngbya group</taxon>
        <taxon>Leptolyngbya</taxon>
    </lineage>
</organism>
<feature type="region of interest" description="Disordered" evidence="1">
    <location>
        <begin position="85"/>
        <end position="128"/>
    </location>
</feature>
<reference evidence="2 3" key="2">
    <citation type="submission" date="2018-06" db="EMBL/GenBank/DDBJ databases">
        <title>Metagenomic assembly of (sub)arctic Cyanobacteria and their associated microbiome from non-axenic cultures.</title>
        <authorList>
            <person name="Baurain D."/>
        </authorList>
    </citation>
    <scope>NUCLEOTIDE SEQUENCE [LARGE SCALE GENOMIC DNA]</scope>
    <source>
        <strain evidence="2">ULC129bin1</strain>
    </source>
</reference>
<gene>
    <name evidence="2" type="ORF">DCF25_22065</name>
</gene>
<dbReference type="AlphaFoldDB" id="A0A2W4TNW9"/>
<evidence type="ECO:0000256" key="1">
    <source>
        <dbReference type="SAM" id="MobiDB-lite"/>
    </source>
</evidence>
<protein>
    <submittedName>
        <fullName evidence="2">Uncharacterized protein</fullName>
    </submittedName>
</protein>
<reference evidence="3" key="1">
    <citation type="submission" date="2018-04" db="EMBL/GenBank/DDBJ databases">
        <authorList>
            <person name="Cornet L."/>
        </authorList>
    </citation>
    <scope>NUCLEOTIDE SEQUENCE [LARGE SCALE GENOMIC DNA]</scope>
</reference>
<proteinExistence type="predicted"/>